<evidence type="ECO:0000256" key="2">
    <source>
        <dbReference type="ARBA" id="ARBA00022679"/>
    </source>
</evidence>
<name>A0A9D1EY53_9BACT</name>
<comment type="caution">
    <text evidence="5">The sequence shown here is derived from an EMBL/GenBank/DDBJ whole genome shotgun (WGS) entry which is preliminary data.</text>
</comment>
<organism evidence="5 6">
    <name type="scientific">Candidatus Scatousia excrementigallinarum</name>
    <dbReference type="NCBI Taxonomy" id="2840935"/>
    <lineage>
        <taxon>Bacteria</taxon>
        <taxon>Candidatus Scatousia</taxon>
    </lineage>
</organism>
<dbReference type="EMBL" id="DVIU01000117">
    <property type="protein sequence ID" value="HIS36116.1"/>
    <property type="molecule type" value="Genomic_DNA"/>
</dbReference>
<dbReference type="InterPro" id="IPR007657">
    <property type="entry name" value="Glycosyltransferase_61"/>
</dbReference>
<evidence type="ECO:0000313" key="5">
    <source>
        <dbReference type="EMBL" id="HIS36116.1"/>
    </source>
</evidence>
<dbReference type="InterPro" id="IPR049625">
    <property type="entry name" value="Glyco_transf_61_cat"/>
</dbReference>
<dbReference type="AlphaFoldDB" id="A0A9D1EY53"/>
<evidence type="ECO:0000256" key="3">
    <source>
        <dbReference type="ARBA" id="ARBA00023180"/>
    </source>
</evidence>
<keyword evidence="3" id="KW-0325">Glycoprotein</keyword>
<keyword evidence="1" id="KW-0328">Glycosyltransferase</keyword>
<keyword evidence="2" id="KW-0808">Transferase</keyword>
<reference evidence="5" key="2">
    <citation type="journal article" date="2021" name="PeerJ">
        <title>Extensive microbial diversity within the chicken gut microbiome revealed by metagenomics and culture.</title>
        <authorList>
            <person name="Gilroy R."/>
            <person name="Ravi A."/>
            <person name="Getino M."/>
            <person name="Pursley I."/>
            <person name="Horton D.L."/>
            <person name="Alikhan N.F."/>
            <person name="Baker D."/>
            <person name="Gharbi K."/>
            <person name="Hall N."/>
            <person name="Watson M."/>
            <person name="Adriaenssens E.M."/>
            <person name="Foster-Nyarko E."/>
            <person name="Jarju S."/>
            <person name="Secka A."/>
            <person name="Antonio M."/>
            <person name="Oren A."/>
            <person name="Chaudhuri R.R."/>
            <person name="La Ragione R."/>
            <person name="Hildebrand F."/>
            <person name="Pallen M.J."/>
        </authorList>
    </citation>
    <scope>NUCLEOTIDE SEQUENCE</scope>
    <source>
        <strain evidence="5">6276</strain>
    </source>
</reference>
<gene>
    <name evidence="5" type="ORF">IAC10_05740</name>
</gene>
<accession>A0A9D1EY53</accession>
<dbReference type="Proteomes" id="UP000823928">
    <property type="component" value="Unassembled WGS sequence"/>
</dbReference>
<dbReference type="GO" id="GO:0016757">
    <property type="term" value="F:glycosyltransferase activity"/>
    <property type="evidence" value="ECO:0007669"/>
    <property type="project" value="UniProtKB-KW"/>
</dbReference>
<dbReference type="PANTHER" id="PTHR20961">
    <property type="entry name" value="GLYCOSYLTRANSFERASE"/>
    <property type="match status" value="1"/>
</dbReference>
<sequence>MYQNKLAKVYRSVKFEIKYFFKNSMYPRFLREYVKKKRNEFYKSKFNFILTRDYIKKFHTGEITENILDYGIDLFRFEDAGISCFGDCAFVHKFNGKEFYTLKESSGINKRVDKNDIIFGKPLNLHRDVINEDEICLACFPNGFNYWHFIFDIMPKIMIMEETGYKGKYLVNASGSPKEVLELLGFAAERIIFCERNKVIHAKKLLMFDESYGIELGGRWLEDTRNFVVKRIEERFGSLIDESSPKKLYVSRIGSRRIINENELIDYLRPYGFAIIVPEKLSLLEQIKLFANADIIVTPHGANATNVLYSKKGTTFVECFGHSWVNPCMVNTVDLLELDYHMICERFMHNLPQSGKNSNYIVDITIFKNRMARIFEYWNMKNTVKK</sequence>
<proteinExistence type="predicted"/>
<protein>
    <submittedName>
        <fullName evidence="5">Glycosyltransferase family 61 protein</fullName>
    </submittedName>
</protein>
<dbReference type="Pfam" id="PF04577">
    <property type="entry name" value="Glyco_transf_61"/>
    <property type="match status" value="1"/>
</dbReference>
<reference evidence="5" key="1">
    <citation type="submission" date="2020-10" db="EMBL/GenBank/DDBJ databases">
        <authorList>
            <person name="Gilroy R."/>
        </authorList>
    </citation>
    <scope>NUCLEOTIDE SEQUENCE</scope>
    <source>
        <strain evidence="5">6276</strain>
    </source>
</reference>
<evidence type="ECO:0000256" key="1">
    <source>
        <dbReference type="ARBA" id="ARBA00022676"/>
    </source>
</evidence>
<feature type="domain" description="Glycosyltransferase 61 catalytic" evidence="4">
    <location>
        <begin position="146"/>
        <end position="317"/>
    </location>
</feature>
<evidence type="ECO:0000259" key="4">
    <source>
        <dbReference type="Pfam" id="PF04577"/>
    </source>
</evidence>
<evidence type="ECO:0000313" key="6">
    <source>
        <dbReference type="Proteomes" id="UP000823928"/>
    </source>
</evidence>